<dbReference type="EMBL" id="VORB01000003">
    <property type="protein sequence ID" value="TXC81802.1"/>
    <property type="molecule type" value="Genomic_DNA"/>
</dbReference>
<comment type="catalytic activity">
    <reaction evidence="7">
        <text>alpha-D-mannose 1-phosphate + GTP + H(+) = GDP-alpha-D-mannose + diphosphate</text>
        <dbReference type="Rhea" id="RHEA:15229"/>
        <dbReference type="ChEBI" id="CHEBI:15378"/>
        <dbReference type="ChEBI" id="CHEBI:33019"/>
        <dbReference type="ChEBI" id="CHEBI:37565"/>
        <dbReference type="ChEBI" id="CHEBI:57527"/>
        <dbReference type="ChEBI" id="CHEBI:58409"/>
        <dbReference type="EC" id="2.7.7.13"/>
    </reaction>
</comment>
<dbReference type="OrthoDB" id="9806359at2"/>
<evidence type="ECO:0000256" key="4">
    <source>
        <dbReference type="ARBA" id="ARBA00022695"/>
    </source>
</evidence>
<dbReference type="Proteomes" id="UP000321168">
    <property type="component" value="Unassembled WGS sequence"/>
</dbReference>
<proteinExistence type="inferred from homology"/>
<dbReference type="FunFam" id="3.90.550.10:FF:000046">
    <property type="entry name" value="Mannose-1-phosphate guanylyltransferase (GDP)"/>
    <property type="match status" value="1"/>
</dbReference>
<evidence type="ECO:0000259" key="9">
    <source>
        <dbReference type="Pfam" id="PF22640"/>
    </source>
</evidence>
<protein>
    <recommendedName>
        <fullName evidence="2">mannose-1-phosphate guanylyltransferase</fullName>
        <ecNumber evidence="2">2.7.7.13</ecNumber>
    </recommendedName>
</protein>
<dbReference type="InterPro" id="IPR029044">
    <property type="entry name" value="Nucleotide-diphossugar_trans"/>
</dbReference>
<evidence type="ECO:0000256" key="2">
    <source>
        <dbReference type="ARBA" id="ARBA00012387"/>
    </source>
</evidence>
<evidence type="ECO:0000256" key="6">
    <source>
        <dbReference type="ARBA" id="ARBA00023134"/>
    </source>
</evidence>
<dbReference type="PANTHER" id="PTHR46390:SF1">
    <property type="entry name" value="MANNOSE-1-PHOSPHATE GUANYLYLTRANSFERASE"/>
    <property type="match status" value="1"/>
</dbReference>
<evidence type="ECO:0000256" key="1">
    <source>
        <dbReference type="ARBA" id="ARBA00006115"/>
    </source>
</evidence>
<keyword evidence="3 10" id="KW-0808">Transferase</keyword>
<dbReference type="Pfam" id="PF00483">
    <property type="entry name" value="NTP_transferase"/>
    <property type="match status" value="1"/>
</dbReference>
<dbReference type="PANTHER" id="PTHR46390">
    <property type="entry name" value="MANNOSE-1-PHOSPHATE GUANYLYLTRANSFERASE"/>
    <property type="match status" value="1"/>
</dbReference>
<dbReference type="InterPro" id="IPR054566">
    <property type="entry name" value="ManC/GMP-like_b-helix"/>
</dbReference>
<keyword evidence="11" id="KW-1185">Reference proteome</keyword>
<keyword evidence="4 10" id="KW-0548">Nucleotidyltransferase</keyword>
<dbReference type="RefSeq" id="WP_147013867.1">
    <property type="nucleotide sequence ID" value="NZ_VORB01000003.1"/>
</dbReference>
<feature type="domain" description="Nucleotidyl transferase" evidence="8">
    <location>
        <begin position="7"/>
        <end position="288"/>
    </location>
</feature>
<name>A0A5C6V8R1_9FLAO</name>
<keyword evidence="6" id="KW-0342">GTP-binding</keyword>
<dbReference type="InterPro" id="IPR005835">
    <property type="entry name" value="NTP_transferase_dom"/>
</dbReference>
<evidence type="ECO:0000313" key="11">
    <source>
        <dbReference type="Proteomes" id="UP000321168"/>
    </source>
</evidence>
<reference evidence="10 11" key="1">
    <citation type="submission" date="2019-08" db="EMBL/GenBank/DDBJ databases">
        <title>Genome of Luteibaculum oceani JCM 18817.</title>
        <authorList>
            <person name="Bowman J.P."/>
        </authorList>
    </citation>
    <scope>NUCLEOTIDE SEQUENCE [LARGE SCALE GENOMIC DNA]</scope>
    <source>
        <strain evidence="10 11">JCM 18817</strain>
    </source>
</reference>
<dbReference type="InterPro" id="IPR049577">
    <property type="entry name" value="GMPP_N"/>
</dbReference>
<organism evidence="10 11">
    <name type="scientific">Luteibaculum oceani</name>
    <dbReference type="NCBI Taxonomy" id="1294296"/>
    <lineage>
        <taxon>Bacteria</taxon>
        <taxon>Pseudomonadati</taxon>
        <taxon>Bacteroidota</taxon>
        <taxon>Flavobacteriia</taxon>
        <taxon>Flavobacteriales</taxon>
        <taxon>Luteibaculaceae</taxon>
        <taxon>Luteibaculum</taxon>
    </lineage>
</organism>
<evidence type="ECO:0000259" key="8">
    <source>
        <dbReference type="Pfam" id="PF00483"/>
    </source>
</evidence>
<evidence type="ECO:0000256" key="5">
    <source>
        <dbReference type="ARBA" id="ARBA00022741"/>
    </source>
</evidence>
<feature type="domain" description="MannoseP isomerase/GMP-like beta-helix" evidence="9">
    <location>
        <begin position="302"/>
        <end position="347"/>
    </location>
</feature>
<dbReference type="AlphaFoldDB" id="A0A5C6V8R1"/>
<keyword evidence="5" id="KW-0547">Nucleotide-binding</keyword>
<sequence length="357" mass="40347">MRQNHYAVIMAGGIGSRFWPMSTDAFPKQFHDVLGTGKTLIQQTFSRLNKTIPAENILVVTNSAYKSLVAEQLPEMKEAHILCEPSRRNTAPCIAYAAMHIKSQCKDATMIVAPSDHLIMDENEFSRIIEKGMQHAEQSHDLVTLGIKPSRPDTGYGYIQFKDGDKEGEIKPVKTFTEKPNLELAKSFIKSGDFYWNSGIFIWTVNDILQRFEQHLPEMFQLFADEESKFAGPEEEKAIESIYQNCTNISIDYGIMENDKNVSVVLSDFGWSDLGTWGSLYGHVQQDEDKNAIVGKKVQMYDSEGCMVSVPQDKLVVLQGLKDYIVVESNGVLLVCKKKEEQRIKQFLADVKSKKLV</sequence>
<gene>
    <name evidence="10" type="ORF">FRX97_04595</name>
</gene>
<dbReference type="InterPro" id="IPR051161">
    <property type="entry name" value="Mannose-6P_isomerase_type2"/>
</dbReference>
<comment type="caution">
    <text evidence="10">The sequence shown here is derived from an EMBL/GenBank/DDBJ whole genome shotgun (WGS) entry which is preliminary data.</text>
</comment>
<dbReference type="Gene3D" id="3.90.550.10">
    <property type="entry name" value="Spore Coat Polysaccharide Biosynthesis Protein SpsA, Chain A"/>
    <property type="match status" value="1"/>
</dbReference>
<evidence type="ECO:0000313" key="10">
    <source>
        <dbReference type="EMBL" id="TXC81802.1"/>
    </source>
</evidence>
<dbReference type="Pfam" id="PF22640">
    <property type="entry name" value="ManC_GMP_beta-helix"/>
    <property type="match status" value="1"/>
</dbReference>
<dbReference type="GO" id="GO:0004475">
    <property type="term" value="F:mannose-1-phosphate guanylyltransferase (GTP) activity"/>
    <property type="evidence" value="ECO:0007669"/>
    <property type="project" value="UniProtKB-EC"/>
</dbReference>
<dbReference type="SUPFAM" id="SSF53448">
    <property type="entry name" value="Nucleotide-diphospho-sugar transferases"/>
    <property type="match status" value="1"/>
</dbReference>
<evidence type="ECO:0000256" key="3">
    <source>
        <dbReference type="ARBA" id="ARBA00022679"/>
    </source>
</evidence>
<accession>A0A5C6V8R1</accession>
<evidence type="ECO:0000256" key="7">
    <source>
        <dbReference type="ARBA" id="ARBA00047343"/>
    </source>
</evidence>
<dbReference type="SUPFAM" id="SSF159283">
    <property type="entry name" value="Guanosine diphospho-D-mannose pyrophosphorylase/mannose-6-phosphate isomerase linker domain"/>
    <property type="match status" value="1"/>
</dbReference>
<dbReference type="GO" id="GO:0009298">
    <property type="term" value="P:GDP-mannose biosynthetic process"/>
    <property type="evidence" value="ECO:0007669"/>
    <property type="project" value="TreeGrafter"/>
</dbReference>
<dbReference type="EC" id="2.7.7.13" evidence="2"/>
<comment type="similarity">
    <text evidence="1">Belongs to the mannose-6-phosphate isomerase type 2 family.</text>
</comment>
<dbReference type="CDD" id="cd02509">
    <property type="entry name" value="GDP-M1P_Guanylyltransferase"/>
    <property type="match status" value="1"/>
</dbReference>
<dbReference type="GO" id="GO:0005525">
    <property type="term" value="F:GTP binding"/>
    <property type="evidence" value="ECO:0007669"/>
    <property type="project" value="UniProtKB-KW"/>
</dbReference>